<evidence type="ECO:0000313" key="3">
    <source>
        <dbReference type="Proteomes" id="UP000299102"/>
    </source>
</evidence>
<dbReference type="EMBL" id="BGZK01000378">
    <property type="protein sequence ID" value="GBP40180.1"/>
    <property type="molecule type" value="Genomic_DNA"/>
</dbReference>
<organism evidence="2 3">
    <name type="scientific">Eumeta variegata</name>
    <name type="common">Bagworm moth</name>
    <name type="synonym">Eumeta japonica</name>
    <dbReference type="NCBI Taxonomy" id="151549"/>
    <lineage>
        <taxon>Eukaryota</taxon>
        <taxon>Metazoa</taxon>
        <taxon>Ecdysozoa</taxon>
        <taxon>Arthropoda</taxon>
        <taxon>Hexapoda</taxon>
        <taxon>Insecta</taxon>
        <taxon>Pterygota</taxon>
        <taxon>Neoptera</taxon>
        <taxon>Endopterygota</taxon>
        <taxon>Lepidoptera</taxon>
        <taxon>Glossata</taxon>
        <taxon>Ditrysia</taxon>
        <taxon>Tineoidea</taxon>
        <taxon>Psychidae</taxon>
        <taxon>Oiketicinae</taxon>
        <taxon>Eumeta</taxon>
    </lineage>
</organism>
<comment type="caution">
    <text evidence="2">The sequence shown here is derived from an EMBL/GenBank/DDBJ whole genome shotgun (WGS) entry which is preliminary data.</text>
</comment>
<proteinExistence type="predicted"/>
<evidence type="ECO:0000313" key="2">
    <source>
        <dbReference type="EMBL" id="GBP40180.1"/>
    </source>
</evidence>
<feature type="compositionally biased region" description="Basic and acidic residues" evidence="1">
    <location>
        <begin position="10"/>
        <end position="23"/>
    </location>
</feature>
<dbReference type="AlphaFoldDB" id="A0A4C1VNS1"/>
<keyword evidence="3" id="KW-1185">Reference proteome</keyword>
<protein>
    <submittedName>
        <fullName evidence="2">Uncharacterized protein</fullName>
    </submittedName>
</protein>
<feature type="region of interest" description="Disordered" evidence="1">
    <location>
        <begin position="1"/>
        <end position="23"/>
    </location>
</feature>
<accession>A0A4C1VNS1</accession>
<gene>
    <name evidence="2" type="ORF">EVAR_37581_1</name>
</gene>
<name>A0A4C1VNS1_EUMVA</name>
<dbReference type="Proteomes" id="UP000299102">
    <property type="component" value="Unassembled WGS sequence"/>
</dbReference>
<sequence length="101" mass="11326">MQRSKVTGIRPEDQDRWRGPPAVDRRRSCCRRAGAYGMSDVTASPYHDCARHNTLCCTYRRAQKGHCAGADEAAAGGQYFYFRRFLEAAGSEAFPGCKKLF</sequence>
<evidence type="ECO:0000256" key="1">
    <source>
        <dbReference type="SAM" id="MobiDB-lite"/>
    </source>
</evidence>
<reference evidence="2 3" key="1">
    <citation type="journal article" date="2019" name="Commun. Biol.">
        <title>The bagworm genome reveals a unique fibroin gene that provides high tensile strength.</title>
        <authorList>
            <person name="Kono N."/>
            <person name="Nakamura H."/>
            <person name="Ohtoshi R."/>
            <person name="Tomita M."/>
            <person name="Numata K."/>
            <person name="Arakawa K."/>
        </authorList>
    </citation>
    <scope>NUCLEOTIDE SEQUENCE [LARGE SCALE GENOMIC DNA]</scope>
</reference>